<keyword evidence="3 8" id="KW-0813">Transport</keyword>
<comment type="caution">
    <text evidence="10">The sequence shown here is derived from an EMBL/GenBank/DDBJ whole genome shotgun (WGS) entry which is preliminary data.</text>
</comment>
<dbReference type="RefSeq" id="WP_071544420.1">
    <property type="nucleotide sequence ID" value="NZ_LKAQ01000001.1"/>
</dbReference>
<evidence type="ECO:0000313" key="11">
    <source>
        <dbReference type="Proteomes" id="UP000181901"/>
    </source>
</evidence>
<evidence type="ECO:0000256" key="7">
    <source>
        <dbReference type="ARBA" id="ARBA00023136"/>
    </source>
</evidence>
<dbReference type="InterPro" id="IPR035906">
    <property type="entry name" value="MetI-like_sf"/>
</dbReference>
<keyword evidence="7 8" id="KW-0472">Membrane</keyword>
<keyword evidence="5 8" id="KW-0812">Transmembrane</keyword>
<dbReference type="PROSITE" id="PS50928">
    <property type="entry name" value="ABC_TM1"/>
    <property type="match status" value="1"/>
</dbReference>
<dbReference type="CDD" id="cd06261">
    <property type="entry name" value="TM_PBP2"/>
    <property type="match status" value="1"/>
</dbReference>
<evidence type="ECO:0000259" key="9">
    <source>
        <dbReference type="PROSITE" id="PS50928"/>
    </source>
</evidence>
<dbReference type="PANTHER" id="PTHR42929">
    <property type="entry name" value="INNER MEMBRANE ABC TRANSPORTER PERMEASE PROTEIN YDCU-RELATED-RELATED"/>
    <property type="match status" value="1"/>
</dbReference>
<accession>A0A1J5N0N1</accession>
<feature type="transmembrane region" description="Helical" evidence="8">
    <location>
        <begin position="12"/>
        <end position="37"/>
    </location>
</feature>
<keyword evidence="6 8" id="KW-1133">Transmembrane helix</keyword>
<feature type="transmembrane region" description="Helical" evidence="8">
    <location>
        <begin position="201"/>
        <end position="226"/>
    </location>
</feature>
<feature type="transmembrane region" description="Helical" evidence="8">
    <location>
        <begin position="150"/>
        <end position="180"/>
    </location>
</feature>
<dbReference type="PANTHER" id="PTHR42929:SF1">
    <property type="entry name" value="INNER MEMBRANE ABC TRANSPORTER PERMEASE PROTEIN YDCU-RELATED"/>
    <property type="match status" value="1"/>
</dbReference>
<keyword evidence="4" id="KW-1003">Cell membrane</keyword>
<proteinExistence type="inferred from homology"/>
<sequence length="295" mass="32403">MSLKRIDRVRQLTLLALTGPNVLFLAVFCVAPLAVLFSYSFFQVSFVDIVREPTLANYARVLESATYRGLVVKALLYGIGIAAVCSVIAYPLAFFIAKRVRVYKAPLLTLLLIPLYTGDLIRIFAWRVVLGAEGVLNSLLMWLGVIKEPIWVLLFSPFSTVVVLTYNYLPFMVLPLWAAIEAMDDSFLEAAMDLGCRRTATFFKVVLPLTGAGLIAGFMMVFVLVVGDYLTPQLIGGSSGVTVTSAIHDMFGAAFDWPTGSALAWVLLTAMAAFITAAVYLFYKSPWGRGIRRAN</sequence>
<dbReference type="GO" id="GO:0005886">
    <property type="term" value="C:plasma membrane"/>
    <property type="evidence" value="ECO:0007669"/>
    <property type="project" value="UniProtKB-SubCell"/>
</dbReference>
<evidence type="ECO:0000256" key="6">
    <source>
        <dbReference type="ARBA" id="ARBA00022989"/>
    </source>
</evidence>
<evidence type="ECO:0000256" key="5">
    <source>
        <dbReference type="ARBA" id="ARBA00022692"/>
    </source>
</evidence>
<dbReference type="InterPro" id="IPR000515">
    <property type="entry name" value="MetI-like"/>
</dbReference>
<feature type="transmembrane region" description="Helical" evidence="8">
    <location>
        <begin position="262"/>
        <end position="283"/>
    </location>
</feature>
<evidence type="ECO:0000256" key="1">
    <source>
        <dbReference type="ARBA" id="ARBA00004651"/>
    </source>
</evidence>
<reference evidence="10 11" key="1">
    <citation type="submission" date="2015-09" db="EMBL/GenBank/DDBJ databases">
        <title>Genome of Desulfovibrio dechloracetivorans BerOc1, a mercury methylating strain isolated from highly hydrocarbons and metals contaminated coastal sediments.</title>
        <authorList>
            <person name="Goni Urriza M."/>
            <person name="Gassie C."/>
            <person name="Bouchez O."/>
            <person name="Klopp C."/>
            <person name="Ranchou-Peyruse A."/>
            <person name="Remy G."/>
        </authorList>
    </citation>
    <scope>NUCLEOTIDE SEQUENCE [LARGE SCALE GENOMIC DNA]</scope>
    <source>
        <strain evidence="10 11">BerOc1</strain>
    </source>
</reference>
<evidence type="ECO:0000256" key="4">
    <source>
        <dbReference type="ARBA" id="ARBA00022475"/>
    </source>
</evidence>
<dbReference type="SUPFAM" id="SSF161098">
    <property type="entry name" value="MetI-like"/>
    <property type="match status" value="1"/>
</dbReference>
<name>A0A1J5N0N1_9BACT</name>
<feature type="domain" description="ABC transmembrane type-1" evidence="9">
    <location>
        <begin position="71"/>
        <end position="280"/>
    </location>
</feature>
<dbReference type="GO" id="GO:0055085">
    <property type="term" value="P:transmembrane transport"/>
    <property type="evidence" value="ECO:0007669"/>
    <property type="project" value="InterPro"/>
</dbReference>
<dbReference type="Pfam" id="PF00528">
    <property type="entry name" value="BPD_transp_1"/>
    <property type="match status" value="1"/>
</dbReference>
<keyword evidence="11" id="KW-1185">Reference proteome</keyword>
<protein>
    <submittedName>
        <fullName evidence="10">Spermidine/putrescine transport system permease protein PotB</fullName>
    </submittedName>
</protein>
<evidence type="ECO:0000256" key="2">
    <source>
        <dbReference type="ARBA" id="ARBA00007069"/>
    </source>
</evidence>
<dbReference type="EMBL" id="LKAQ01000001">
    <property type="protein sequence ID" value="OIQ52357.1"/>
    <property type="molecule type" value="Genomic_DNA"/>
</dbReference>
<organism evidence="10 11">
    <name type="scientific">Pseudodesulfovibrio hydrargyri</name>
    <dbReference type="NCBI Taxonomy" id="2125990"/>
    <lineage>
        <taxon>Bacteria</taxon>
        <taxon>Pseudomonadati</taxon>
        <taxon>Thermodesulfobacteriota</taxon>
        <taxon>Desulfovibrionia</taxon>
        <taxon>Desulfovibrionales</taxon>
        <taxon>Desulfovibrionaceae</taxon>
    </lineage>
</organism>
<dbReference type="OrthoDB" id="9795403at2"/>
<dbReference type="AlphaFoldDB" id="A0A1J5N0N1"/>
<gene>
    <name evidence="10" type="primary">potB_2</name>
    <name evidence="10" type="ORF">BerOc1_00832</name>
</gene>
<comment type="similarity">
    <text evidence="2">Belongs to the binding-protein-dependent transport system permease family. CysTW subfamily.</text>
</comment>
<feature type="transmembrane region" description="Helical" evidence="8">
    <location>
        <begin position="107"/>
        <end position="130"/>
    </location>
</feature>
<dbReference type="Gene3D" id="1.10.3720.10">
    <property type="entry name" value="MetI-like"/>
    <property type="match status" value="1"/>
</dbReference>
<comment type="subcellular location">
    <subcellularLocation>
        <location evidence="1 8">Cell membrane</location>
        <topology evidence="1 8">Multi-pass membrane protein</topology>
    </subcellularLocation>
</comment>
<evidence type="ECO:0000256" key="8">
    <source>
        <dbReference type="RuleBase" id="RU363032"/>
    </source>
</evidence>
<feature type="transmembrane region" description="Helical" evidence="8">
    <location>
        <begin position="74"/>
        <end position="95"/>
    </location>
</feature>
<dbReference type="Proteomes" id="UP000181901">
    <property type="component" value="Unassembled WGS sequence"/>
</dbReference>
<evidence type="ECO:0000313" key="10">
    <source>
        <dbReference type="EMBL" id="OIQ52357.1"/>
    </source>
</evidence>
<evidence type="ECO:0000256" key="3">
    <source>
        <dbReference type="ARBA" id="ARBA00022448"/>
    </source>
</evidence>